<dbReference type="Pfam" id="PF11883">
    <property type="entry name" value="DUF3403"/>
    <property type="match status" value="1"/>
</dbReference>
<evidence type="ECO:0000259" key="1">
    <source>
        <dbReference type="Pfam" id="PF11883"/>
    </source>
</evidence>
<dbReference type="GO" id="GO:0004674">
    <property type="term" value="F:protein serine/threonine kinase activity"/>
    <property type="evidence" value="ECO:0007669"/>
    <property type="project" value="InterPro"/>
</dbReference>
<feature type="domain" description="S-locus receptor kinase C-terminal" evidence="1">
    <location>
        <begin position="40"/>
        <end position="86"/>
    </location>
</feature>
<gene>
    <name evidence="2" type="ORF">SLEP1_g50679</name>
</gene>
<dbReference type="EMBL" id="BPVZ01000168">
    <property type="protein sequence ID" value="GKV43381.1"/>
    <property type="molecule type" value="Genomic_DNA"/>
</dbReference>
<reference evidence="2 3" key="1">
    <citation type="journal article" date="2021" name="Commun. Biol.">
        <title>The genome of Shorea leprosula (Dipterocarpaceae) highlights the ecological relevance of drought in aseasonal tropical rainforests.</title>
        <authorList>
            <person name="Ng K.K.S."/>
            <person name="Kobayashi M.J."/>
            <person name="Fawcett J.A."/>
            <person name="Hatakeyama M."/>
            <person name="Paape T."/>
            <person name="Ng C.H."/>
            <person name="Ang C.C."/>
            <person name="Tnah L.H."/>
            <person name="Lee C.T."/>
            <person name="Nishiyama T."/>
            <person name="Sese J."/>
            <person name="O'Brien M.J."/>
            <person name="Copetti D."/>
            <person name="Mohd Noor M.I."/>
            <person name="Ong R.C."/>
            <person name="Putra M."/>
            <person name="Sireger I.Z."/>
            <person name="Indrioko S."/>
            <person name="Kosugi Y."/>
            <person name="Izuno A."/>
            <person name="Isagi Y."/>
            <person name="Lee S.L."/>
            <person name="Shimizu K.K."/>
        </authorList>
    </citation>
    <scope>NUCLEOTIDE SEQUENCE [LARGE SCALE GENOMIC DNA]</scope>
    <source>
        <strain evidence="2">214</strain>
    </source>
</reference>
<name>A0AAV5M123_9ROSI</name>
<keyword evidence="3" id="KW-1185">Reference proteome</keyword>
<comment type="caution">
    <text evidence="2">The sequence shown here is derived from an EMBL/GenBank/DDBJ whole genome shotgun (WGS) entry which is preliminary data.</text>
</comment>
<dbReference type="PANTHER" id="PTHR27006:SF634">
    <property type="entry name" value="RECEPTOR-LIKE SERINE_THREONINE-PROTEIN KINASE"/>
    <property type="match status" value="1"/>
</dbReference>
<evidence type="ECO:0000313" key="3">
    <source>
        <dbReference type="Proteomes" id="UP001054252"/>
    </source>
</evidence>
<organism evidence="2 3">
    <name type="scientific">Rubroshorea leprosula</name>
    <dbReference type="NCBI Taxonomy" id="152421"/>
    <lineage>
        <taxon>Eukaryota</taxon>
        <taxon>Viridiplantae</taxon>
        <taxon>Streptophyta</taxon>
        <taxon>Embryophyta</taxon>
        <taxon>Tracheophyta</taxon>
        <taxon>Spermatophyta</taxon>
        <taxon>Magnoliopsida</taxon>
        <taxon>eudicotyledons</taxon>
        <taxon>Gunneridae</taxon>
        <taxon>Pentapetalae</taxon>
        <taxon>rosids</taxon>
        <taxon>malvids</taxon>
        <taxon>Malvales</taxon>
        <taxon>Dipterocarpaceae</taxon>
        <taxon>Rubroshorea</taxon>
    </lineage>
</organism>
<sequence>MDEFCPHDQILRCIHIGLLCVQDHAIDRPTMSDIVSMLSNETMPLPKPKQPAFFTDTRFEENTGVPEIKSENCSINHVTISDMEAR</sequence>
<proteinExistence type="predicted"/>
<dbReference type="PANTHER" id="PTHR27006">
    <property type="entry name" value="PROMASTIGOTE SURFACE ANTIGEN PROTEIN PSA"/>
    <property type="match status" value="1"/>
</dbReference>
<dbReference type="Proteomes" id="UP001054252">
    <property type="component" value="Unassembled WGS sequence"/>
</dbReference>
<evidence type="ECO:0000313" key="2">
    <source>
        <dbReference type="EMBL" id="GKV43381.1"/>
    </source>
</evidence>
<dbReference type="InterPro" id="IPR021820">
    <property type="entry name" value="S-locus_recpt_kinase_C"/>
</dbReference>
<dbReference type="AlphaFoldDB" id="A0AAV5M123"/>
<accession>A0AAV5M123</accession>
<protein>
    <recommendedName>
        <fullName evidence="1">S-locus receptor kinase C-terminal domain-containing protein</fullName>
    </recommendedName>
</protein>